<dbReference type="EMBL" id="VYUA01000052">
    <property type="protein sequence ID" value="KAB2588312.1"/>
    <property type="molecule type" value="Genomic_DNA"/>
</dbReference>
<feature type="transmembrane region" description="Helical" evidence="7">
    <location>
        <begin position="351"/>
        <end position="371"/>
    </location>
</feature>
<feature type="transmembrane region" description="Helical" evidence="7">
    <location>
        <begin position="21"/>
        <end position="44"/>
    </location>
</feature>
<comment type="subcellular location">
    <subcellularLocation>
        <location evidence="1">Cell membrane</location>
        <topology evidence="1">Multi-pass membrane protein</topology>
    </subcellularLocation>
</comment>
<evidence type="ECO:0000256" key="2">
    <source>
        <dbReference type="ARBA" id="ARBA00022475"/>
    </source>
</evidence>
<evidence type="ECO:0000256" key="6">
    <source>
        <dbReference type="SAM" id="MobiDB-lite"/>
    </source>
</evidence>
<comment type="caution">
    <text evidence="9">The sequence shown here is derived from an EMBL/GenBank/DDBJ whole genome shotgun (WGS) entry which is preliminary data.</text>
</comment>
<dbReference type="Proteomes" id="UP000326907">
    <property type="component" value="Unassembled WGS sequence"/>
</dbReference>
<dbReference type="PANTHER" id="PTHR43124:SF3">
    <property type="entry name" value="CHLORAMPHENICOL EFFLUX PUMP RV0191"/>
    <property type="match status" value="1"/>
</dbReference>
<name>A0A5N5EIA4_9ACTN</name>
<feature type="transmembrane region" description="Helical" evidence="7">
    <location>
        <begin position="151"/>
        <end position="174"/>
    </location>
</feature>
<keyword evidence="3 7" id="KW-0812">Transmembrane</keyword>
<feature type="region of interest" description="Disordered" evidence="6">
    <location>
        <begin position="1"/>
        <end position="20"/>
    </location>
</feature>
<organism evidence="9 10">
    <name type="scientific">Streptomyces arboris</name>
    <dbReference type="NCBI Taxonomy" id="2600619"/>
    <lineage>
        <taxon>Bacteria</taxon>
        <taxon>Bacillati</taxon>
        <taxon>Actinomycetota</taxon>
        <taxon>Actinomycetes</taxon>
        <taxon>Kitasatosporales</taxon>
        <taxon>Streptomycetaceae</taxon>
        <taxon>Streptomyces</taxon>
    </lineage>
</organism>
<feature type="domain" description="Major facilitator superfamily (MFS) profile" evidence="8">
    <location>
        <begin position="22"/>
        <end position="405"/>
    </location>
</feature>
<dbReference type="PANTHER" id="PTHR43124">
    <property type="entry name" value="PURINE EFFLUX PUMP PBUE"/>
    <property type="match status" value="1"/>
</dbReference>
<feature type="transmembrane region" description="Helical" evidence="7">
    <location>
        <begin position="180"/>
        <end position="198"/>
    </location>
</feature>
<evidence type="ECO:0000256" key="3">
    <source>
        <dbReference type="ARBA" id="ARBA00022692"/>
    </source>
</evidence>
<reference evidence="9 10" key="1">
    <citation type="submission" date="2019-09" db="EMBL/GenBank/DDBJ databases">
        <authorList>
            <person name="Liu P."/>
        </authorList>
    </citation>
    <scope>NUCLEOTIDE SEQUENCE [LARGE SCALE GENOMIC DNA]</scope>
    <source>
        <strain evidence="9 10">TRM68085</strain>
    </source>
</reference>
<dbReference type="Pfam" id="PF07690">
    <property type="entry name" value="MFS_1"/>
    <property type="match status" value="1"/>
</dbReference>
<dbReference type="InterPro" id="IPR050189">
    <property type="entry name" value="MFS_Efflux_Transporters"/>
</dbReference>
<keyword evidence="10" id="KW-1185">Reference proteome</keyword>
<feature type="transmembrane region" description="Helical" evidence="7">
    <location>
        <begin position="119"/>
        <end position="139"/>
    </location>
</feature>
<keyword evidence="5 7" id="KW-0472">Membrane</keyword>
<feature type="transmembrane region" description="Helical" evidence="7">
    <location>
        <begin position="263"/>
        <end position="284"/>
    </location>
</feature>
<evidence type="ECO:0000256" key="1">
    <source>
        <dbReference type="ARBA" id="ARBA00004651"/>
    </source>
</evidence>
<evidence type="ECO:0000313" key="9">
    <source>
        <dbReference type="EMBL" id="KAB2588312.1"/>
    </source>
</evidence>
<dbReference type="AlphaFoldDB" id="A0A5N5EIA4"/>
<evidence type="ECO:0000313" key="10">
    <source>
        <dbReference type="Proteomes" id="UP000326907"/>
    </source>
</evidence>
<gene>
    <name evidence="9" type="ORF">F5983_33055</name>
</gene>
<evidence type="ECO:0000256" key="5">
    <source>
        <dbReference type="ARBA" id="ARBA00023136"/>
    </source>
</evidence>
<dbReference type="GO" id="GO:0022857">
    <property type="term" value="F:transmembrane transporter activity"/>
    <property type="evidence" value="ECO:0007669"/>
    <property type="project" value="InterPro"/>
</dbReference>
<feature type="transmembrane region" description="Helical" evidence="7">
    <location>
        <begin position="64"/>
        <end position="82"/>
    </location>
</feature>
<dbReference type="InterPro" id="IPR011701">
    <property type="entry name" value="MFS"/>
</dbReference>
<dbReference type="SUPFAM" id="SSF103473">
    <property type="entry name" value="MFS general substrate transporter"/>
    <property type="match status" value="1"/>
</dbReference>
<keyword evidence="4 7" id="KW-1133">Transmembrane helix</keyword>
<proteinExistence type="predicted"/>
<feature type="transmembrane region" description="Helical" evidence="7">
    <location>
        <begin position="231"/>
        <end position="251"/>
    </location>
</feature>
<dbReference type="PROSITE" id="PS50850">
    <property type="entry name" value="MFS"/>
    <property type="match status" value="1"/>
</dbReference>
<dbReference type="InterPro" id="IPR020846">
    <property type="entry name" value="MFS_dom"/>
</dbReference>
<keyword evidence="2" id="KW-1003">Cell membrane</keyword>
<protein>
    <submittedName>
        <fullName evidence="9">MFS transporter</fullName>
    </submittedName>
</protein>
<feature type="transmembrane region" description="Helical" evidence="7">
    <location>
        <begin position="319"/>
        <end position="339"/>
    </location>
</feature>
<dbReference type="InterPro" id="IPR036259">
    <property type="entry name" value="MFS_trans_sf"/>
</dbReference>
<dbReference type="GO" id="GO:0005886">
    <property type="term" value="C:plasma membrane"/>
    <property type="evidence" value="ECO:0007669"/>
    <property type="project" value="UniProtKB-SubCell"/>
</dbReference>
<evidence type="ECO:0000259" key="8">
    <source>
        <dbReference type="PROSITE" id="PS50850"/>
    </source>
</evidence>
<feature type="transmembrane region" description="Helical" evidence="7">
    <location>
        <begin position="296"/>
        <end position="313"/>
    </location>
</feature>
<accession>A0A5N5EIA4</accession>
<feature type="transmembrane region" description="Helical" evidence="7">
    <location>
        <begin position="383"/>
        <end position="401"/>
    </location>
</feature>
<dbReference type="Gene3D" id="1.20.1250.20">
    <property type="entry name" value="MFS general substrate transporter like domains"/>
    <property type="match status" value="1"/>
</dbReference>
<sequence length="407" mass="41016">MSHPTSSPGTPPRPGHRTHPLAGPAAPAIALLTSLGIVVVGQMYTVLALLHPMALSLNTTPQQVTWTATAFGIAYAAGFLIAGPLTDRYGPRAVMVTGMVAATVSTAAAGTAPDLTWAVVLRVVQGLTAAAFAPAAFSYIAHHIAPQRRAIALACVTSGMLGAAVLMQIAAQAVAAGPGWRAVFLISALLMALSLLPVRRLLRPTPHRGTDDGLLQAFAAMSQLLRRGRLVALYAATVTLMAGFVAVYTAVTVAGPPGIAGHPIAILALRASALPALIAVPQLAPALSRLAAPMRLALALSLAAIALAAASVLDGHPILLAMALLPFVAAVATAAPAVVETVNATAARARGAAVAPHACSMFIGASLGPQLAGALTEHGFGSLRVTAAGLLLGAALMLSALRHQDSQ</sequence>
<evidence type="ECO:0000256" key="7">
    <source>
        <dbReference type="SAM" id="Phobius"/>
    </source>
</evidence>
<evidence type="ECO:0000256" key="4">
    <source>
        <dbReference type="ARBA" id="ARBA00022989"/>
    </source>
</evidence>